<dbReference type="InterPro" id="IPR032640">
    <property type="entry name" value="AMPK1_CBM"/>
</dbReference>
<reference evidence="3 4" key="1">
    <citation type="journal article" date="2020" name="IScience">
        <title>Genome Sequencing of the Endangered Kingdonia uniflora (Circaeasteraceae, Ranunculales) Reveals Potential Mechanisms of Evolutionary Specialization.</title>
        <authorList>
            <person name="Sun Y."/>
            <person name="Deng T."/>
            <person name="Zhang A."/>
            <person name="Moore M.J."/>
            <person name="Landis J.B."/>
            <person name="Lin N."/>
            <person name="Zhang H."/>
            <person name="Zhang X."/>
            <person name="Huang J."/>
            <person name="Zhang X."/>
            <person name="Sun H."/>
            <person name="Wang H."/>
        </authorList>
    </citation>
    <scope>NUCLEOTIDE SEQUENCE [LARGE SCALE GENOMIC DNA]</scope>
    <source>
        <strain evidence="3">TB1705</strain>
        <tissue evidence="3">Leaf</tissue>
    </source>
</reference>
<dbReference type="InterPro" id="IPR013783">
    <property type="entry name" value="Ig-like_fold"/>
</dbReference>
<proteinExistence type="predicted"/>
<dbReference type="GO" id="GO:0009507">
    <property type="term" value="C:chloroplast"/>
    <property type="evidence" value="ECO:0007669"/>
    <property type="project" value="UniProtKB-ARBA"/>
</dbReference>
<dbReference type="InterPro" id="IPR014756">
    <property type="entry name" value="Ig_E-set"/>
</dbReference>
<evidence type="ECO:0000259" key="2">
    <source>
        <dbReference type="Pfam" id="PF16561"/>
    </source>
</evidence>
<feature type="region of interest" description="Disordered" evidence="1">
    <location>
        <begin position="143"/>
        <end position="271"/>
    </location>
</feature>
<dbReference type="EMBL" id="JACGCM010000933">
    <property type="protein sequence ID" value="KAF6164339.1"/>
    <property type="molecule type" value="Genomic_DNA"/>
</dbReference>
<dbReference type="Proteomes" id="UP000541444">
    <property type="component" value="Unassembled WGS sequence"/>
</dbReference>
<dbReference type="Pfam" id="PF16561">
    <property type="entry name" value="AMPK1_CBM"/>
    <property type="match status" value="1"/>
</dbReference>
<protein>
    <recommendedName>
        <fullName evidence="2">AMP-activated protein kinase glycogen-binding domain-containing protein</fullName>
    </recommendedName>
</protein>
<dbReference type="Gene3D" id="2.60.40.10">
    <property type="entry name" value="Immunoglobulins"/>
    <property type="match status" value="1"/>
</dbReference>
<evidence type="ECO:0000313" key="3">
    <source>
        <dbReference type="EMBL" id="KAF6164339.1"/>
    </source>
</evidence>
<dbReference type="AlphaFoldDB" id="A0A7J7NAQ2"/>
<dbReference type="CDD" id="cd02859">
    <property type="entry name" value="E_set_AMPKbeta_like_N"/>
    <property type="match status" value="1"/>
</dbReference>
<dbReference type="SUPFAM" id="SSF81296">
    <property type="entry name" value="E set domains"/>
    <property type="match status" value="1"/>
</dbReference>
<dbReference type="PANTHER" id="PTHR47434">
    <property type="entry name" value="PROTEIN PTST HOMOLOG 3, CHLOROPLASTIC"/>
    <property type="match status" value="1"/>
</dbReference>
<keyword evidence="4" id="KW-1185">Reference proteome</keyword>
<comment type="caution">
    <text evidence="3">The sequence shown here is derived from an EMBL/GenBank/DDBJ whole genome shotgun (WGS) entry which is preliminary data.</text>
</comment>
<feature type="domain" description="AMP-activated protein kinase glycogen-binding" evidence="2">
    <location>
        <begin position="460"/>
        <end position="535"/>
    </location>
</feature>
<name>A0A7J7NAQ2_9MAGN</name>
<feature type="compositionally biased region" description="Low complexity" evidence="1">
    <location>
        <begin position="239"/>
        <end position="249"/>
    </location>
</feature>
<organism evidence="3 4">
    <name type="scientific">Kingdonia uniflora</name>
    <dbReference type="NCBI Taxonomy" id="39325"/>
    <lineage>
        <taxon>Eukaryota</taxon>
        <taxon>Viridiplantae</taxon>
        <taxon>Streptophyta</taxon>
        <taxon>Embryophyta</taxon>
        <taxon>Tracheophyta</taxon>
        <taxon>Spermatophyta</taxon>
        <taxon>Magnoliopsida</taxon>
        <taxon>Ranunculales</taxon>
        <taxon>Circaeasteraceae</taxon>
        <taxon>Kingdonia</taxon>
    </lineage>
</organism>
<accession>A0A7J7NAQ2</accession>
<dbReference type="PANTHER" id="PTHR47434:SF1">
    <property type="entry name" value="PROTEIN PTST HOMOLOG 2, CHLOROPLASTIC"/>
    <property type="match status" value="1"/>
</dbReference>
<evidence type="ECO:0000313" key="4">
    <source>
        <dbReference type="Proteomes" id="UP000541444"/>
    </source>
</evidence>
<sequence>MVTTSNHLTFTSPLPRNLLRFHPRRQRNWVSFKLGVVNGESSSSLRLSTLAKKGRKRDADLEGELLEFMENSKNPDSFPTKKDLVEAGRVDLVEAILEKGDWFCFGWDYSVEESERGEENGVLNWGMQVNGSLLNDDDNRILQQSLDGDNGEIGSLGGLDYPPSSSGSVMESEEEQEQEEEKKEGGIEGILSRLDKERRFTFMGGSRDRKSKGRVTKKDEEDDGLRQNSSVAGSERSSKSTSPRSTVDSNDSPLKFNGPIKPDTWRTWSSQRISSSKFEAAEIGEISNNDEATEMTPSQMKSRIQNLELELATVLCLLRNQTNEELNESKENLPGEPHKLSNARKFQQTDLYKLSDTLELPETDFHELSDTREFQQTDLHKLPDTGEFQQIYLHKLSDAGEFQQTEVMNARDQLRSLRAKLAVVSGKMAMTIIEAQKIVKLKQKKINEARKTLSLLRSACIIWPNSASEVLLTGSFDGWTTQRRMERSSSGIFSLSLMLYPGRYEIKFIVDGVWMIDPLRPIVKVDGYENNLLEVF</sequence>
<evidence type="ECO:0000256" key="1">
    <source>
        <dbReference type="SAM" id="MobiDB-lite"/>
    </source>
</evidence>
<gene>
    <name evidence="3" type="ORF">GIB67_029222</name>
</gene>
<dbReference type="OrthoDB" id="531008at2759"/>